<keyword evidence="4" id="KW-0067">ATP-binding</keyword>
<feature type="domain" description="ABC transporter" evidence="9">
    <location>
        <begin position="312"/>
        <end position="569"/>
    </location>
</feature>
<feature type="transmembrane region" description="Helical" evidence="8">
    <location>
        <begin position="78"/>
        <end position="98"/>
    </location>
</feature>
<dbReference type="InterPro" id="IPR011527">
    <property type="entry name" value="ABC1_TM_dom"/>
</dbReference>
<feature type="transmembrane region" description="Helical" evidence="8">
    <location>
        <begin position="948"/>
        <end position="974"/>
    </location>
</feature>
<dbReference type="Pfam" id="PF00664">
    <property type="entry name" value="ABC_membrane"/>
    <property type="match status" value="2"/>
</dbReference>
<dbReference type="STRING" id="1450535.A0A317X4J3"/>
<dbReference type="InterPro" id="IPR036640">
    <property type="entry name" value="ABC1_TM_sf"/>
</dbReference>
<feature type="transmembrane region" description="Helical" evidence="8">
    <location>
        <begin position="844"/>
        <end position="863"/>
    </location>
</feature>
<dbReference type="InterPro" id="IPR017871">
    <property type="entry name" value="ABC_transporter-like_CS"/>
</dbReference>
<dbReference type="PANTHER" id="PTHR43394:SF15">
    <property type="entry name" value="ALPHA-FACTOR-TRANSPORTING ATPASE"/>
    <property type="match status" value="1"/>
</dbReference>
<evidence type="ECO:0000259" key="10">
    <source>
        <dbReference type="PROSITE" id="PS50929"/>
    </source>
</evidence>
<dbReference type="InterPro" id="IPR003439">
    <property type="entry name" value="ABC_transporter-like_ATP-bd"/>
</dbReference>
<dbReference type="PROSITE" id="PS50893">
    <property type="entry name" value="ABC_TRANSPORTER_2"/>
    <property type="match status" value="2"/>
</dbReference>
<organism evidence="11 12">
    <name type="scientific">Aspergillus sclerotioniger CBS 115572</name>
    <dbReference type="NCBI Taxonomy" id="1450535"/>
    <lineage>
        <taxon>Eukaryota</taxon>
        <taxon>Fungi</taxon>
        <taxon>Dikarya</taxon>
        <taxon>Ascomycota</taxon>
        <taxon>Pezizomycotina</taxon>
        <taxon>Eurotiomycetes</taxon>
        <taxon>Eurotiomycetidae</taxon>
        <taxon>Eurotiales</taxon>
        <taxon>Aspergillaceae</taxon>
        <taxon>Aspergillus</taxon>
        <taxon>Aspergillus subgen. Circumdati</taxon>
    </lineage>
</organism>
<dbReference type="PANTHER" id="PTHR43394">
    <property type="entry name" value="ATP-DEPENDENT PERMEASE MDL1, MITOCHONDRIAL"/>
    <property type="match status" value="1"/>
</dbReference>
<feature type="domain" description="ABC transmembrane type-1" evidence="10">
    <location>
        <begin position="730"/>
        <end position="1012"/>
    </location>
</feature>
<dbReference type="FunFam" id="3.40.50.300:FF:003218">
    <property type="entry name" value="ABC a-pheromone efflux pump AtrD"/>
    <property type="match status" value="1"/>
</dbReference>
<keyword evidence="2 8" id="KW-0812">Transmembrane</keyword>
<evidence type="ECO:0000256" key="6">
    <source>
        <dbReference type="ARBA" id="ARBA00023136"/>
    </source>
</evidence>
<evidence type="ECO:0000313" key="11">
    <source>
        <dbReference type="EMBL" id="PWY93486.1"/>
    </source>
</evidence>
<keyword evidence="12" id="KW-1185">Reference proteome</keyword>
<evidence type="ECO:0000313" key="12">
    <source>
        <dbReference type="Proteomes" id="UP000246702"/>
    </source>
</evidence>
<feature type="transmembrane region" description="Helical" evidence="8">
    <location>
        <begin position="768"/>
        <end position="789"/>
    </location>
</feature>
<dbReference type="SUPFAM" id="SSF52540">
    <property type="entry name" value="P-loop containing nucleoside triphosphate hydrolases"/>
    <property type="match status" value="2"/>
</dbReference>
<sequence length="1305" mass="143909">MANFTYRKPGWMSLFGFTTTKHLPTLIGGILFAIVSSLATPVFSVVLGDLFNSFALFGGGRLAKEDLTQQISKYSIELLALGAASWACNSAYFIYFVIFGELQVANARTKLFEGLLQKNQEWFETQPDGTRVFLSSLQGQIDDLQKGTSQALGLSLQYIFRAIFSLGLAFCTSWNLTLVTLAGIPFLSAAVSFLSTKTNSSVDAQKTELAHASRTVDNAATSIDAVKSFNGQATEIRNFVVSIDKAASHCLRRAFFTSLQISALRLMTFGMFVQGFWYGSSLATSGHLSAGEVLRTFWACLAAAQSMEFLMPQIVVLTKRNAAALSLVDILGDRSDNADRGERRGTVYPDFCKGDIEVSNRVWEEHAWTTAHTLGQLLTRFYLPASGEITIDGVPIQSLSIDWIRNNITAIEQRSVLFNESIFMNIAFGSRDYDRLHKADVQGCNGLAMLHSTIDDLPKGIDTCVGHGGDFLSGGQRQRVAIARARLRNTPILIMDEPTSALDATNRVEIMKAIREWRRGKTTIIITHDMSQIMDDDFAYIMDQGRVIQGGYRFELEDSNTFLIATRKSHHDESNATSVRDTSDTCSNASELSTGSTCGPGLDTYSRHEELAQHSSAIYKYNTSLKSNLKSRDSRRGRPSRESVDSIGMQMFELKAFQVRGAEVQSNRLSCNVIPVNDAVNEIKAAKTKHSTRWSFKRTARLAPQERMSLGQIMMTIVPNLTRRQSLLLILGCLSTLCHAVATPLFSYCLSQLFGTFYNSKARASTRSLIVLGVAIGDGIVSFSMHYLLELCGQAWVDRLRKRSFHLLLDQPRKWFEEAGNEPSQVTTCLNQSAEEMRNLVGRFGGYVLVATAVAVVAIIWSMAVCWKLTLVAVACGPVIYAITRGLERTNGIWERRCIGVRTSASEVFVETFSQLRTVRTLTLEPYFHKKHMKAASMCMILGLKKSLYTGFLFGLVEPMIIFVSTLIFYYGAVLVSSLEFTVQDLMTVFSVLLFSIGYASMVLSWIPQIGTSQEMANQLLRLANLPEGASHEHRGKLKIAMTAPVQINRLDFRYPSRPDALVLRDVSLNIPRNKCTAIVGRSGSGKSTIASLLLALYEAPPSKDGRPTLALRGLDIQRVHIPTLRSLISIVSQRPSISPGTIAENISYGLEEDSPLRTIFHVRAAAEAARIDDFITSLPGGYFTMIGDGGAGLSGGQAQRPVIARALVRQPQILILDKATSSLDPSSATIIRRTVQRLVATRLGLTVLIITRARDMMEIADNIIVIEKGCVVEEGAYKELARQPDGKLRALIEEPDSDEDETGA</sequence>
<evidence type="ECO:0000256" key="2">
    <source>
        <dbReference type="ARBA" id="ARBA00022692"/>
    </source>
</evidence>
<proteinExistence type="predicted"/>
<dbReference type="SUPFAM" id="SSF90123">
    <property type="entry name" value="ABC transporter transmembrane region"/>
    <property type="match status" value="2"/>
</dbReference>
<keyword evidence="3" id="KW-0547">Nucleotide-binding</keyword>
<dbReference type="GeneID" id="37115845"/>
<evidence type="ECO:0000256" key="3">
    <source>
        <dbReference type="ARBA" id="ARBA00022741"/>
    </source>
</evidence>
<gene>
    <name evidence="11" type="ORF">BO94DRAFT_554247</name>
</gene>
<feature type="transmembrane region" description="Helical" evidence="8">
    <location>
        <begin position="30"/>
        <end position="57"/>
    </location>
</feature>
<dbReference type="GO" id="GO:0005743">
    <property type="term" value="C:mitochondrial inner membrane"/>
    <property type="evidence" value="ECO:0007669"/>
    <property type="project" value="TreeGrafter"/>
</dbReference>
<dbReference type="PROSITE" id="PS50929">
    <property type="entry name" value="ABC_TM1F"/>
    <property type="match status" value="2"/>
</dbReference>
<dbReference type="InterPro" id="IPR003593">
    <property type="entry name" value="AAA+_ATPase"/>
</dbReference>
<dbReference type="InterPro" id="IPR039421">
    <property type="entry name" value="Type_1_exporter"/>
</dbReference>
<dbReference type="InterPro" id="IPR027417">
    <property type="entry name" value="P-loop_NTPase"/>
</dbReference>
<reference evidence="11 12" key="1">
    <citation type="submission" date="2016-12" db="EMBL/GenBank/DDBJ databases">
        <title>The genomes of Aspergillus section Nigri reveals drivers in fungal speciation.</title>
        <authorList>
            <consortium name="DOE Joint Genome Institute"/>
            <person name="Vesth T.C."/>
            <person name="Nybo J."/>
            <person name="Theobald S."/>
            <person name="Brandl J."/>
            <person name="Frisvad J.C."/>
            <person name="Nielsen K.F."/>
            <person name="Lyhne E.K."/>
            <person name="Kogle M.E."/>
            <person name="Kuo A."/>
            <person name="Riley R."/>
            <person name="Clum A."/>
            <person name="Nolan M."/>
            <person name="Lipzen A."/>
            <person name="Salamov A."/>
            <person name="Henrissat B."/>
            <person name="Wiebenga A."/>
            <person name="De Vries R.P."/>
            <person name="Grigoriev I.V."/>
            <person name="Mortensen U.H."/>
            <person name="Andersen M.R."/>
            <person name="Baker S.E."/>
        </authorList>
    </citation>
    <scope>NUCLEOTIDE SEQUENCE [LARGE SCALE GENOMIC DNA]</scope>
    <source>
        <strain evidence="11 12">CBS 115572</strain>
    </source>
</reference>
<feature type="region of interest" description="Disordered" evidence="7">
    <location>
        <begin position="569"/>
        <end position="601"/>
    </location>
</feature>
<keyword evidence="6 8" id="KW-0472">Membrane</keyword>
<feature type="domain" description="ABC transmembrane type-1" evidence="10">
    <location>
        <begin position="27"/>
        <end position="319"/>
    </location>
</feature>
<evidence type="ECO:0000256" key="1">
    <source>
        <dbReference type="ARBA" id="ARBA00004141"/>
    </source>
</evidence>
<evidence type="ECO:0000259" key="9">
    <source>
        <dbReference type="PROSITE" id="PS50893"/>
    </source>
</evidence>
<dbReference type="EMBL" id="MSFK01000006">
    <property type="protein sequence ID" value="PWY93486.1"/>
    <property type="molecule type" value="Genomic_DNA"/>
</dbReference>
<dbReference type="PROSITE" id="PS00211">
    <property type="entry name" value="ABC_TRANSPORTER_1"/>
    <property type="match status" value="1"/>
</dbReference>
<evidence type="ECO:0000256" key="8">
    <source>
        <dbReference type="SAM" id="Phobius"/>
    </source>
</evidence>
<protein>
    <submittedName>
        <fullName evidence="11">ABC a-pheromone efflux pump AtrD</fullName>
    </submittedName>
</protein>
<feature type="compositionally biased region" description="Polar residues" evidence="7">
    <location>
        <begin position="575"/>
        <end position="597"/>
    </location>
</feature>
<feature type="transmembrane region" description="Helical" evidence="8">
    <location>
        <begin position="986"/>
        <end position="1007"/>
    </location>
</feature>
<evidence type="ECO:0000256" key="5">
    <source>
        <dbReference type="ARBA" id="ARBA00022989"/>
    </source>
</evidence>
<dbReference type="GO" id="GO:0015421">
    <property type="term" value="F:ABC-type oligopeptide transporter activity"/>
    <property type="evidence" value="ECO:0007669"/>
    <property type="project" value="TreeGrafter"/>
</dbReference>
<dbReference type="Pfam" id="PF00005">
    <property type="entry name" value="ABC_tran"/>
    <property type="match status" value="2"/>
</dbReference>
<dbReference type="GO" id="GO:0005524">
    <property type="term" value="F:ATP binding"/>
    <property type="evidence" value="ECO:0007669"/>
    <property type="project" value="UniProtKB-KW"/>
</dbReference>
<dbReference type="GO" id="GO:0016887">
    <property type="term" value="F:ATP hydrolysis activity"/>
    <property type="evidence" value="ECO:0007669"/>
    <property type="project" value="InterPro"/>
</dbReference>
<comment type="caution">
    <text evidence="11">The sequence shown here is derived from an EMBL/GenBank/DDBJ whole genome shotgun (WGS) entry which is preliminary data.</text>
</comment>
<feature type="transmembrane region" description="Helical" evidence="8">
    <location>
        <begin position="158"/>
        <end position="187"/>
    </location>
</feature>
<dbReference type="OrthoDB" id="6500128at2759"/>
<feature type="transmembrane region" description="Helical" evidence="8">
    <location>
        <begin position="727"/>
        <end position="748"/>
    </location>
</feature>
<keyword evidence="5 8" id="KW-1133">Transmembrane helix</keyword>
<dbReference type="RefSeq" id="XP_025470247.1">
    <property type="nucleotide sequence ID" value="XM_025613702.1"/>
</dbReference>
<dbReference type="CDD" id="cd18578">
    <property type="entry name" value="ABC_6TM_Pgp_ABCB1_D2_like"/>
    <property type="match status" value="1"/>
</dbReference>
<comment type="subcellular location">
    <subcellularLocation>
        <location evidence="1">Membrane</location>
        <topology evidence="1">Multi-pass membrane protein</topology>
    </subcellularLocation>
</comment>
<evidence type="ECO:0000256" key="7">
    <source>
        <dbReference type="SAM" id="MobiDB-lite"/>
    </source>
</evidence>
<evidence type="ECO:0000256" key="4">
    <source>
        <dbReference type="ARBA" id="ARBA00022840"/>
    </source>
</evidence>
<dbReference type="Gene3D" id="3.40.50.300">
    <property type="entry name" value="P-loop containing nucleotide triphosphate hydrolases"/>
    <property type="match status" value="2"/>
</dbReference>
<dbReference type="SMART" id="SM00382">
    <property type="entry name" value="AAA"/>
    <property type="match status" value="2"/>
</dbReference>
<accession>A0A317X4J3</accession>
<name>A0A317X4J3_9EURO</name>
<dbReference type="Gene3D" id="1.20.1560.10">
    <property type="entry name" value="ABC transporter type 1, transmembrane domain"/>
    <property type="match status" value="2"/>
</dbReference>
<dbReference type="CDD" id="cd18577">
    <property type="entry name" value="ABC_6TM_Pgp_ABCB1_D1_like"/>
    <property type="match status" value="1"/>
</dbReference>
<dbReference type="GO" id="GO:0090374">
    <property type="term" value="P:oligopeptide export from mitochondrion"/>
    <property type="evidence" value="ECO:0007669"/>
    <property type="project" value="TreeGrafter"/>
</dbReference>
<feature type="domain" description="ABC transporter" evidence="9">
    <location>
        <begin position="1046"/>
        <end position="1294"/>
    </location>
</feature>
<dbReference type="Proteomes" id="UP000246702">
    <property type="component" value="Unassembled WGS sequence"/>
</dbReference>